<dbReference type="SUPFAM" id="SSF53474">
    <property type="entry name" value="alpha/beta-Hydrolases"/>
    <property type="match status" value="1"/>
</dbReference>
<dbReference type="Pfam" id="PF01738">
    <property type="entry name" value="DLH"/>
    <property type="match status" value="1"/>
</dbReference>
<feature type="signal peptide" evidence="1">
    <location>
        <begin position="1"/>
        <end position="23"/>
    </location>
</feature>
<accession>A0ABX0AIA7</accession>
<proteinExistence type="predicted"/>
<dbReference type="PANTHER" id="PTHR22946">
    <property type="entry name" value="DIENELACTONE HYDROLASE DOMAIN-CONTAINING PROTEIN-RELATED"/>
    <property type="match status" value="1"/>
</dbReference>
<dbReference type="PANTHER" id="PTHR22946:SF4">
    <property type="entry name" value="ESTERASE FRSA"/>
    <property type="match status" value="1"/>
</dbReference>
<evidence type="ECO:0000259" key="2">
    <source>
        <dbReference type="Pfam" id="PF01738"/>
    </source>
</evidence>
<dbReference type="InterPro" id="IPR002925">
    <property type="entry name" value="Dienelactn_hydro"/>
</dbReference>
<dbReference type="InterPro" id="IPR029058">
    <property type="entry name" value="AB_hydrolase_fold"/>
</dbReference>
<sequence length="263" mass="28264">MTMRKISLAWLALAALWSAPLLAAPVSRPVSWKLGKQDFSGFLVYDDAGKPKRPGLLMVPDWLGVTPDAVAKARQVAGNDYVVLVVDMYGKGIRPKNPEQALAQVKKLYADRPAMRARMNKALQVLRAQAGKAPLDATRVAAFGYCFGGASVLELARSGADIAGVVTFHGGLDTTMPAARGVVKAPLLVLNGADDQSVAPNIPGFEKEMNAAGVDWQFVNFSGAVHCFALETANSPPGCMYNKRAAKRANKMMENFLDEVFVR</sequence>
<dbReference type="Gene3D" id="3.40.50.1820">
    <property type="entry name" value="alpha/beta hydrolase"/>
    <property type="match status" value="1"/>
</dbReference>
<gene>
    <name evidence="3" type="ORF">DT603_10245</name>
</gene>
<feature type="chain" id="PRO_5045735282" evidence="1">
    <location>
        <begin position="24"/>
        <end position="263"/>
    </location>
</feature>
<dbReference type="GO" id="GO:0016787">
    <property type="term" value="F:hydrolase activity"/>
    <property type="evidence" value="ECO:0007669"/>
    <property type="project" value="UniProtKB-KW"/>
</dbReference>
<dbReference type="InterPro" id="IPR050261">
    <property type="entry name" value="FrsA_esterase"/>
</dbReference>
<name>A0ABX0AIA7_9GAMM</name>
<organism evidence="3 4">
    <name type="scientific">Pseudoxanthomonas gei</name>
    <dbReference type="NCBI Taxonomy" id="1383030"/>
    <lineage>
        <taxon>Bacteria</taxon>
        <taxon>Pseudomonadati</taxon>
        <taxon>Pseudomonadota</taxon>
        <taxon>Gammaproteobacteria</taxon>
        <taxon>Lysobacterales</taxon>
        <taxon>Lysobacteraceae</taxon>
        <taxon>Pseudoxanthomonas</taxon>
    </lineage>
</organism>
<keyword evidence="3" id="KW-0378">Hydrolase</keyword>
<reference evidence="3 4" key="1">
    <citation type="submission" date="2018-07" db="EMBL/GenBank/DDBJ databases">
        <title>Whole genome Sequencing of Pseudoxanthomonas gei KCTC 32298 (T).</title>
        <authorList>
            <person name="Kumar S."/>
            <person name="Bansal K."/>
            <person name="Kaur A."/>
            <person name="Patil P."/>
            <person name="Sharma S."/>
            <person name="Patil P.B."/>
        </authorList>
    </citation>
    <scope>NUCLEOTIDE SEQUENCE [LARGE SCALE GENOMIC DNA]</scope>
    <source>
        <strain evidence="3 4">KCTC 32298</strain>
    </source>
</reference>
<keyword evidence="1" id="KW-0732">Signal</keyword>
<evidence type="ECO:0000313" key="3">
    <source>
        <dbReference type="EMBL" id="NDK39221.1"/>
    </source>
</evidence>
<protein>
    <submittedName>
        <fullName evidence="3">Dienelactone hydrolase family protein</fullName>
    </submittedName>
</protein>
<evidence type="ECO:0000313" key="4">
    <source>
        <dbReference type="Proteomes" id="UP001429354"/>
    </source>
</evidence>
<dbReference type="EMBL" id="QOVG01000006">
    <property type="protein sequence ID" value="NDK39221.1"/>
    <property type="molecule type" value="Genomic_DNA"/>
</dbReference>
<feature type="domain" description="Dienelactone hydrolase" evidence="2">
    <location>
        <begin position="50"/>
        <end position="260"/>
    </location>
</feature>
<keyword evidence="4" id="KW-1185">Reference proteome</keyword>
<comment type="caution">
    <text evidence="3">The sequence shown here is derived from an EMBL/GenBank/DDBJ whole genome shotgun (WGS) entry which is preliminary data.</text>
</comment>
<dbReference type="Proteomes" id="UP001429354">
    <property type="component" value="Unassembled WGS sequence"/>
</dbReference>
<evidence type="ECO:0000256" key="1">
    <source>
        <dbReference type="SAM" id="SignalP"/>
    </source>
</evidence>